<dbReference type="Gene3D" id="2.120.10.80">
    <property type="entry name" value="Kelch-type beta propeller"/>
    <property type="match status" value="1"/>
</dbReference>
<dbReference type="EMBL" id="CAJNNW010005702">
    <property type="protein sequence ID" value="CAE8647648.1"/>
    <property type="molecule type" value="Genomic_DNA"/>
</dbReference>
<dbReference type="OrthoDB" id="421780at2759"/>
<feature type="region of interest" description="Disordered" evidence="1">
    <location>
        <begin position="1"/>
        <end position="44"/>
    </location>
</feature>
<sequence length="358" mass="38829">MLESDASAQPRRRRWQPKQHATDPEQSHTEVSSRQPEAAQPDMAPSGSAVWLLGRRCVTLGLADGVVQRFPLPVEVKSGSRAVRDPLHSGAVLVLENGSSRVWRLALSAKPLRAEELTDAAEAARFRSSLGSRLLSCRSGQALFVTGTPNQGAHTPWLFDLETRCWHKLPSAPHPILSSAAVASDGAVIIAGGWSKERSCHGHVQTLHLQTASWTISAAPPVPWRRPGAGCFAGGRLHIALGWMECEGQVGSTDFRMLPRNGAAQLARTSSSRLCIVEPGSRAPLRELAALPLADSFEHSGELYMIGKQLVCIGRDHVQAFDLQQESWRTLTLPQELSTDNSSSWVKHCGSWALACLT</sequence>
<evidence type="ECO:0000313" key="3">
    <source>
        <dbReference type="EMBL" id="CAE8647648.1"/>
    </source>
</evidence>
<proteinExistence type="predicted"/>
<dbReference type="Proteomes" id="UP000626109">
    <property type="component" value="Unassembled WGS sequence"/>
</dbReference>
<comment type="caution">
    <text evidence="3">The sequence shown here is derived from an EMBL/GenBank/DDBJ whole genome shotgun (WGS) entry which is preliminary data.</text>
</comment>
<gene>
    <name evidence="2" type="ORF">PGLA1383_LOCUS3069</name>
    <name evidence="3" type="ORF">PGLA2088_LOCUS5865</name>
</gene>
<accession>A0A813I945</accession>
<dbReference type="InterPro" id="IPR015915">
    <property type="entry name" value="Kelch-typ_b-propeller"/>
</dbReference>
<reference evidence="3" key="1">
    <citation type="submission" date="2021-02" db="EMBL/GenBank/DDBJ databases">
        <authorList>
            <person name="Dougan E. K."/>
            <person name="Rhodes N."/>
            <person name="Thang M."/>
            <person name="Chan C."/>
        </authorList>
    </citation>
    <scope>NUCLEOTIDE SEQUENCE</scope>
</reference>
<organism evidence="3 4">
    <name type="scientific">Polarella glacialis</name>
    <name type="common">Dinoflagellate</name>
    <dbReference type="NCBI Taxonomy" id="89957"/>
    <lineage>
        <taxon>Eukaryota</taxon>
        <taxon>Sar</taxon>
        <taxon>Alveolata</taxon>
        <taxon>Dinophyceae</taxon>
        <taxon>Suessiales</taxon>
        <taxon>Suessiaceae</taxon>
        <taxon>Polarella</taxon>
    </lineage>
</organism>
<protein>
    <submittedName>
        <fullName evidence="3">Uncharacterized protein</fullName>
    </submittedName>
</protein>
<keyword evidence="5" id="KW-1185">Reference proteome</keyword>
<evidence type="ECO:0000256" key="1">
    <source>
        <dbReference type="SAM" id="MobiDB-lite"/>
    </source>
</evidence>
<dbReference type="Proteomes" id="UP000654075">
    <property type="component" value="Unassembled WGS sequence"/>
</dbReference>
<evidence type="ECO:0000313" key="2">
    <source>
        <dbReference type="EMBL" id="CAE8584127.1"/>
    </source>
</evidence>
<dbReference type="AlphaFoldDB" id="A0A813I945"/>
<name>A0A813I945_POLGL</name>
<dbReference type="EMBL" id="CAJNNV010001022">
    <property type="protein sequence ID" value="CAE8584127.1"/>
    <property type="molecule type" value="Genomic_DNA"/>
</dbReference>
<evidence type="ECO:0000313" key="5">
    <source>
        <dbReference type="Proteomes" id="UP000654075"/>
    </source>
</evidence>
<evidence type="ECO:0000313" key="4">
    <source>
        <dbReference type="Proteomes" id="UP000626109"/>
    </source>
</evidence>
<dbReference type="SUPFAM" id="SSF117281">
    <property type="entry name" value="Kelch motif"/>
    <property type="match status" value="1"/>
</dbReference>